<dbReference type="HOGENOM" id="CLU_120175_1_0_1"/>
<dbReference type="Gene3D" id="2.60.40.10">
    <property type="entry name" value="Immunoglobulins"/>
    <property type="match status" value="1"/>
</dbReference>
<proteinExistence type="predicted"/>
<accession>W1P3W6</accession>
<dbReference type="STRING" id="13333.W1P3W6"/>
<evidence type="ECO:0008006" key="4">
    <source>
        <dbReference type="Google" id="ProtNLM"/>
    </source>
</evidence>
<dbReference type="EMBL" id="KI394661">
    <property type="protein sequence ID" value="ERN02261.1"/>
    <property type="molecule type" value="Genomic_DNA"/>
</dbReference>
<feature type="chain" id="PRO_5004807717" description="Phylloplanin" evidence="1">
    <location>
        <begin position="24"/>
        <end position="159"/>
    </location>
</feature>
<dbReference type="InterPro" id="IPR040404">
    <property type="entry name" value="Phylloplanin-like"/>
</dbReference>
<gene>
    <name evidence="2" type="ORF">AMTR_s00045p00232240</name>
</gene>
<sequence>MAFKSLLFVVLALVLMPAPTTHAQLGLGSLLGLTQITGTIFCTSNGNIGILGSATPVIPNAPVQLVCNGNNISTVNTDSTGAFQFLVNPLHMLLSSLLSDCSVVVQTPLTTTCKTTPQLQGILQSPLTFVGRLERLLGTVIKLAATSFTFVPFPNLPNN</sequence>
<dbReference type="PANTHER" id="PTHR34458:SF5">
    <property type="entry name" value="POLLEN OLE E 1 ALLERGEN AND EXTENSIN FAMILY PROTEIN"/>
    <property type="match status" value="1"/>
</dbReference>
<name>W1P3W6_AMBTC</name>
<protein>
    <recommendedName>
        <fullName evidence="4">Phylloplanin</fullName>
    </recommendedName>
</protein>
<organism evidence="2 3">
    <name type="scientific">Amborella trichopoda</name>
    <dbReference type="NCBI Taxonomy" id="13333"/>
    <lineage>
        <taxon>Eukaryota</taxon>
        <taxon>Viridiplantae</taxon>
        <taxon>Streptophyta</taxon>
        <taxon>Embryophyta</taxon>
        <taxon>Tracheophyta</taxon>
        <taxon>Spermatophyta</taxon>
        <taxon>Magnoliopsida</taxon>
        <taxon>Amborellales</taxon>
        <taxon>Amborellaceae</taxon>
        <taxon>Amborella</taxon>
    </lineage>
</organism>
<evidence type="ECO:0000256" key="1">
    <source>
        <dbReference type="SAM" id="SignalP"/>
    </source>
</evidence>
<feature type="signal peptide" evidence="1">
    <location>
        <begin position="1"/>
        <end position="23"/>
    </location>
</feature>
<dbReference type="KEGG" id="atr:18430368"/>
<dbReference type="PANTHER" id="PTHR34458">
    <property type="entry name" value="POLLEN OLE E 1 ALLERGEN AND EXTENSIN FAMILY PROTEIN-RELATED"/>
    <property type="match status" value="1"/>
</dbReference>
<dbReference type="InterPro" id="IPR013783">
    <property type="entry name" value="Ig-like_fold"/>
</dbReference>
<reference evidence="3" key="1">
    <citation type="journal article" date="2013" name="Science">
        <title>The Amborella genome and the evolution of flowering plants.</title>
        <authorList>
            <consortium name="Amborella Genome Project"/>
        </authorList>
    </citation>
    <scope>NUCLEOTIDE SEQUENCE [LARGE SCALE GENOMIC DNA]</scope>
</reference>
<dbReference type="OMA" id="GLFRIQG"/>
<dbReference type="Pfam" id="PF01190">
    <property type="entry name" value="Pollen_Ole_e_1"/>
    <property type="match status" value="1"/>
</dbReference>
<dbReference type="eggNOG" id="ENOG502S17U">
    <property type="taxonomic scope" value="Eukaryota"/>
</dbReference>
<dbReference type="Gramene" id="ERN02261">
    <property type="protein sequence ID" value="ERN02261"/>
    <property type="gene ID" value="AMTR_s00045p00232240"/>
</dbReference>
<evidence type="ECO:0000313" key="2">
    <source>
        <dbReference type="EMBL" id="ERN02261.1"/>
    </source>
</evidence>
<keyword evidence="1" id="KW-0732">Signal</keyword>
<evidence type="ECO:0000313" key="3">
    <source>
        <dbReference type="Proteomes" id="UP000017836"/>
    </source>
</evidence>
<dbReference type="AlphaFoldDB" id="W1P3W6"/>
<dbReference type="OrthoDB" id="905355at2759"/>
<keyword evidence="3" id="KW-1185">Reference proteome</keyword>
<dbReference type="Proteomes" id="UP000017836">
    <property type="component" value="Unassembled WGS sequence"/>
</dbReference>